<accession>A0ABP9A488</accession>
<dbReference type="RefSeq" id="WP_264542526.1">
    <property type="nucleotide sequence ID" value="NZ_BAABIP010000020.1"/>
</dbReference>
<evidence type="ECO:0000256" key="2">
    <source>
        <dbReference type="ARBA" id="ARBA00005811"/>
    </source>
</evidence>
<evidence type="ECO:0000313" key="10">
    <source>
        <dbReference type="Proteomes" id="UP001500141"/>
    </source>
</evidence>
<evidence type="ECO:0000256" key="4">
    <source>
        <dbReference type="ARBA" id="ARBA00022692"/>
    </source>
</evidence>
<dbReference type="InterPro" id="IPR003400">
    <property type="entry name" value="ExbD"/>
</dbReference>
<dbReference type="Pfam" id="PF02472">
    <property type="entry name" value="ExbD"/>
    <property type="match status" value="1"/>
</dbReference>
<evidence type="ECO:0000313" key="9">
    <source>
        <dbReference type="EMBL" id="GAA4773751.1"/>
    </source>
</evidence>
<evidence type="ECO:0000256" key="7">
    <source>
        <dbReference type="RuleBase" id="RU003879"/>
    </source>
</evidence>
<keyword evidence="7" id="KW-0653">Protein transport</keyword>
<evidence type="ECO:0000256" key="5">
    <source>
        <dbReference type="ARBA" id="ARBA00022989"/>
    </source>
</evidence>
<evidence type="ECO:0000256" key="1">
    <source>
        <dbReference type="ARBA" id="ARBA00004162"/>
    </source>
</evidence>
<keyword evidence="10" id="KW-1185">Reference proteome</keyword>
<evidence type="ECO:0000256" key="8">
    <source>
        <dbReference type="SAM" id="Phobius"/>
    </source>
</evidence>
<feature type="transmembrane region" description="Helical" evidence="8">
    <location>
        <begin position="26"/>
        <end position="46"/>
    </location>
</feature>
<sequence>MSEARNDFGRKPITPKTKKLHPRVDLTAMVSVSFLLIVFFMLTSFLSRSNMMNLGMPEKRTRCGWSCPGTSDNRSITILLGDNNKIMTYFGMFSSPVEGPKSLTYDKNSLRKELLTKGNQIINATGDPKKGLIVIIKPSKESSYGDLVNVLDEMAIVKVPTYAVVDITPEEEKLFTKF</sequence>
<name>A0ABP9A488_9FLAO</name>
<dbReference type="EMBL" id="BAABIP010000020">
    <property type="protein sequence ID" value="GAA4773751.1"/>
    <property type="molecule type" value="Genomic_DNA"/>
</dbReference>
<comment type="subcellular location">
    <subcellularLocation>
        <location evidence="1">Cell membrane</location>
        <topology evidence="1">Single-pass membrane protein</topology>
    </subcellularLocation>
    <subcellularLocation>
        <location evidence="7">Cell membrane</location>
        <topology evidence="7">Single-pass type II membrane protein</topology>
    </subcellularLocation>
</comment>
<keyword evidence="3" id="KW-1003">Cell membrane</keyword>
<dbReference type="PANTHER" id="PTHR30558:SF3">
    <property type="entry name" value="BIOPOLYMER TRANSPORT PROTEIN EXBD-RELATED"/>
    <property type="match status" value="1"/>
</dbReference>
<keyword evidence="6 8" id="KW-0472">Membrane</keyword>
<keyword evidence="5 8" id="KW-1133">Transmembrane helix</keyword>
<dbReference type="Proteomes" id="UP001500141">
    <property type="component" value="Unassembled WGS sequence"/>
</dbReference>
<comment type="caution">
    <text evidence="9">The sequence shown here is derived from an EMBL/GenBank/DDBJ whole genome shotgun (WGS) entry which is preliminary data.</text>
</comment>
<reference evidence="10" key="1">
    <citation type="journal article" date="2019" name="Int. J. Syst. Evol. Microbiol.">
        <title>The Global Catalogue of Microorganisms (GCM) 10K type strain sequencing project: providing services to taxonomists for standard genome sequencing and annotation.</title>
        <authorList>
            <consortium name="The Broad Institute Genomics Platform"/>
            <consortium name="The Broad Institute Genome Sequencing Center for Infectious Disease"/>
            <person name="Wu L."/>
            <person name="Ma J."/>
        </authorList>
    </citation>
    <scope>NUCLEOTIDE SEQUENCE [LARGE SCALE GENOMIC DNA]</scope>
    <source>
        <strain evidence="10">JCM 18198</strain>
    </source>
</reference>
<dbReference type="PANTHER" id="PTHR30558">
    <property type="entry name" value="EXBD MEMBRANE COMPONENT OF PMF-DRIVEN MACROMOLECULE IMPORT SYSTEM"/>
    <property type="match status" value="1"/>
</dbReference>
<evidence type="ECO:0000256" key="3">
    <source>
        <dbReference type="ARBA" id="ARBA00022475"/>
    </source>
</evidence>
<keyword evidence="4 7" id="KW-0812">Transmembrane</keyword>
<organism evidence="9 10">
    <name type="scientific">Flavobacterium hankyongi</name>
    <dbReference type="NCBI Taxonomy" id="1176532"/>
    <lineage>
        <taxon>Bacteria</taxon>
        <taxon>Pseudomonadati</taxon>
        <taxon>Bacteroidota</taxon>
        <taxon>Flavobacteriia</taxon>
        <taxon>Flavobacteriales</taxon>
        <taxon>Flavobacteriaceae</taxon>
        <taxon>Flavobacterium</taxon>
    </lineage>
</organism>
<gene>
    <name evidence="9" type="ORF">GCM10023230_25540</name>
</gene>
<proteinExistence type="inferred from homology"/>
<keyword evidence="7" id="KW-0813">Transport</keyword>
<evidence type="ECO:0000256" key="6">
    <source>
        <dbReference type="ARBA" id="ARBA00023136"/>
    </source>
</evidence>
<comment type="similarity">
    <text evidence="2 7">Belongs to the ExbD/TolR family.</text>
</comment>
<protein>
    <submittedName>
        <fullName evidence="9">Biopolymer transporter ExbD</fullName>
    </submittedName>
</protein>